<sequence>MVSIGYYRQLRGKGASRKLELDATQTLPLSALHSVDDVSADEVRTGKVSRVPINTFFRDIRAGKRH</sequence>
<dbReference type="Proteomes" id="UP000292082">
    <property type="component" value="Unassembled WGS sequence"/>
</dbReference>
<name>A0A4Q9PFX0_9APHY</name>
<dbReference type="AlphaFoldDB" id="A0A4Q9PFX0"/>
<proteinExistence type="predicted"/>
<reference evidence="1 2" key="1">
    <citation type="submission" date="2019-01" db="EMBL/GenBank/DDBJ databases">
        <title>Draft genome sequences of three monokaryotic isolates of the white-rot basidiomycete fungus Dichomitus squalens.</title>
        <authorList>
            <consortium name="DOE Joint Genome Institute"/>
            <person name="Lopez S.C."/>
            <person name="Andreopoulos B."/>
            <person name="Pangilinan J."/>
            <person name="Lipzen A."/>
            <person name="Riley R."/>
            <person name="Ahrendt S."/>
            <person name="Ng V."/>
            <person name="Barry K."/>
            <person name="Daum C."/>
            <person name="Grigoriev I.V."/>
            <person name="Hilden K.S."/>
            <person name="Makela M.R."/>
            <person name="de Vries R.P."/>
        </authorList>
    </citation>
    <scope>NUCLEOTIDE SEQUENCE [LARGE SCALE GENOMIC DNA]</scope>
    <source>
        <strain evidence="1 2">CBS 464.89</strain>
    </source>
</reference>
<gene>
    <name evidence="1" type="ORF">BD310DRAFT_937380</name>
</gene>
<evidence type="ECO:0000313" key="1">
    <source>
        <dbReference type="EMBL" id="TBU53788.1"/>
    </source>
</evidence>
<organism evidence="1 2">
    <name type="scientific">Dichomitus squalens</name>
    <dbReference type="NCBI Taxonomy" id="114155"/>
    <lineage>
        <taxon>Eukaryota</taxon>
        <taxon>Fungi</taxon>
        <taxon>Dikarya</taxon>
        <taxon>Basidiomycota</taxon>
        <taxon>Agaricomycotina</taxon>
        <taxon>Agaricomycetes</taxon>
        <taxon>Polyporales</taxon>
        <taxon>Polyporaceae</taxon>
        <taxon>Dichomitus</taxon>
    </lineage>
</organism>
<protein>
    <submittedName>
        <fullName evidence="1">Uncharacterized protein</fullName>
    </submittedName>
</protein>
<evidence type="ECO:0000313" key="2">
    <source>
        <dbReference type="Proteomes" id="UP000292082"/>
    </source>
</evidence>
<dbReference type="EMBL" id="ML145205">
    <property type="protein sequence ID" value="TBU53788.1"/>
    <property type="molecule type" value="Genomic_DNA"/>
</dbReference>
<accession>A0A4Q9PFX0</accession>
<keyword evidence="2" id="KW-1185">Reference proteome</keyword>